<keyword evidence="5 10" id="KW-0597">Phosphoprotein</keyword>
<feature type="domain" description="Histidine kinase" evidence="12">
    <location>
        <begin position="206"/>
        <end position="427"/>
    </location>
</feature>
<dbReference type="Pfam" id="PF00512">
    <property type="entry name" value="HisKA"/>
    <property type="match status" value="1"/>
</dbReference>
<keyword evidence="11" id="KW-0812">Transmembrane</keyword>
<protein>
    <recommendedName>
        <fullName evidence="9">Circadian input-output histidine kinase CikA</fullName>
        <ecNumber evidence="3">2.7.13.3</ecNumber>
    </recommendedName>
    <alternativeName>
        <fullName evidence="4">Stage 0 sporulation protein A homolog</fullName>
    </alternativeName>
</protein>
<proteinExistence type="inferred from homology"/>
<dbReference type="CDD" id="cd17546">
    <property type="entry name" value="REC_hyHK_CKI1_RcsC-like"/>
    <property type="match status" value="1"/>
</dbReference>
<dbReference type="Gene3D" id="3.30.450.20">
    <property type="entry name" value="PAS domain"/>
    <property type="match status" value="1"/>
</dbReference>
<keyword evidence="6" id="KW-0418">Kinase</keyword>
<evidence type="ECO:0000256" key="5">
    <source>
        <dbReference type="ARBA" id="ARBA00022553"/>
    </source>
</evidence>
<dbReference type="AlphaFoldDB" id="A0A3P7S0M8"/>
<dbReference type="InterPro" id="IPR011006">
    <property type="entry name" value="CheY-like_superfamily"/>
</dbReference>
<dbReference type="SUPFAM" id="SSF55785">
    <property type="entry name" value="PYP-like sensor domain (PAS domain)"/>
    <property type="match status" value="1"/>
</dbReference>
<dbReference type="Proteomes" id="UP000279029">
    <property type="component" value="Chromosome"/>
</dbReference>
<dbReference type="InterPro" id="IPR003594">
    <property type="entry name" value="HATPase_dom"/>
</dbReference>
<dbReference type="Pfam" id="PF00072">
    <property type="entry name" value="Response_reg"/>
    <property type="match status" value="1"/>
</dbReference>
<dbReference type="SUPFAM" id="SSF55874">
    <property type="entry name" value="ATPase domain of HSP90 chaperone/DNA topoisomerase II/histidine kinase"/>
    <property type="match status" value="1"/>
</dbReference>
<evidence type="ECO:0000256" key="11">
    <source>
        <dbReference type="SAM" id="Phobius"/>
    </source>
</evidence>
<dbReference type="Gene3D" id="3.40.50.2300">
    <property type="match status" value="1"/>
</dbReference>
<dbReference type="InterPro" id="IPR005467">
    <property type="entry name" value="His_kinase_dom"/>
</dbReference>
<keyword evidence="7" id="KW-0902">Two-component regulatory system</keyword>
<feature type="domain" description="Response regulatory" evidence="13">
    <location>
        <begin position="458"/>
        <end position="574"/>
    </location>
</feature>
<comment type="function">
    <text evidence="8">May play the central regulatory role in sporulation. It may be an element of the effector pathway responsible for the activation of sporulation genes in response to nutritional stress. Spo0A may act in concert with spo0H (a sigma factor) to control the expression of some genes that are critical to the sporulation process.</text>
</comment>
<feature type="transmembrane region" description="Helical" evidence="11">
    <location>
        <begin position="163"/>
        <end position="184"/>
    </location>
</feature>
<keyword evidence="11" id="KW-0472">Membrane</keyword>
<evidence type="ECO:0000256" key="4">
    <source>
        <dbReference type="ARBA" id="ARBA00018672"/>
    </source>
</evidence>
<reference evidence="14 15" key="1">
    <citation type="submission" date="2018-09" db="EMBL/GenBank/DDBJ databases">
        <authorList>
            <person name="Postec A."/>
        </authorList>
    </citation>
    <scope>NUCLEOTIDE SEQUENCE [LARGE SCALE GENOMIC DNA]</scope>
    <source>
        <strain evidence="14">70B-A</strain>
    </source>
</reference>
<dbReference type="KEGG" id="cbar:PATL70BA_2529"/>
<gene>
    <name evidence="14" type="ORF">PATL70BA_2529</name>
</gene>
<dbReference type="PANTHER" id="PTHR45339:SF1">
    <property type="entry name" value="HYBRID SIGNAL TRANSDUCTION HISTIDINE KINASE J"/>
    <property type="match status" value="1"/>
</dbReference>
<dbReference type="PRINTS" id="PR00344">
    <property type="entry name" value="BCTRLSENSOR"/>
</dbReference>
<dbReference type="InterPro" id="IPR035965">
    <property type="entry name" value="PAS-like_dom_sf"/>
</dbReference>
<dbReference type="SMART" id="SM00448">
    <property type="entry name" value="REC"/>
    <property type="match status" value="1"/>
</dbReference>
<keyword evidence="6" id="KW-0808">Transferase</keyword>
<dbReference type="FunFam" id="3.30.565.10:FF:000010">
    <property type="entry name" value="Sensor histidine kinase RcsC"/>
    <property type="match status" value="1"/>
</dbReference>
<dbReference type="EMBL" id="LR130778">
    <property type="protein sequence ID" value="VDN48426.1"/>
    <property type="molecule type" value="Genomic_DNA"/>
</dbReference>
<dbReference type="InterPro" id="IPR004358">
    <property type="entry name" value="Sig_transdc_His_kin-like_C"/>
</dbReference>
<dbReference type="OrthoDB" id="9790669at2"/>
<evidence type="ECO:0000313" key="15">
    <source>
        <dbReference type="Proteomes" id="UP000279029"/>
    </source>
</evidence>
<dbReference type="PROSITE" id="PS50110">
    <property type="entry name" value="RESPONSE_REGULATORY"/>
    <property type="match status" value="1"/>
</dbReference>
<keyword evidence="15" id="KW-1185">Reference proteome</keyword>
<dbReference type="GO" id="GO:0000155">
    <property type="term" value="F:phosphorelay sensor kinase activity"/>
    <property type="evidence" value="ECO:0007669"/>
    <property type="project" value="InterPro"/>
</dbReference>
<evidence type="ECO:0000256" key="1">
    <source>
        <dbReference type="ARBA" id="ARBA00000085"/>
    </source>
</evidence>
<evidence type="ECO:0000256" key="7">
    <source>
        <dbReference type="ARBA" id="ARBA00023012"/>
    </source>
</evidence>
<evidence type="ECO:0000259" key="13">
    <source>
        <dbReference type="PROSITE" id="PS50110"/>
    </source>
</evidence>
<dbReference type="Gene3D" id="3.30.565.10">
    <property type="entry name" value="Histidine kinase-like ATPase, C-terminal domain"/>
    <property type="match status" value="1"/>
</dbReference>
<dbReference type="InterPro" id="IPR036097">
    <property type="entry name" value="HisK_dim/P_sf"/>
</dbReference>
<dbReference type="PANTHER" id="PTHR45339">
    <property type="entry name" value="HYBRID SIGNAL TRANSDUCTION HISTIDINE KINASE J"/>
    <property type="match status" value="1"/>
</dbReference>
<evidence type="ECO:0000256" key="3">
    <source>
        <dbReference type="ARBA" id="ARBA00012438"/>
    </source>
</evidence>
<dbReference type="SMART" id="SM00387">
    <property type="entry name" value="HATPase_c"/>
    <property type="match status" value="1"/>
</dbReference>
<evidence type="ECO:0000256" key="9">
    <source>
        <dbReference type="ARBA" id="ARBA00074306"/>
    </source>
</evidence>
<dbReference type="SUPFAM" id="SSF52172">
    <property type="entry name" value="CheY-like"/>
    <property type="match status" value="1"/>
</dbReference>
<dbReference type="CDD" id="cd00082">
    <property type="entry name" value="HisKA"/>
    <property type="match status" value="1"/>
</dbReference>
<dbReference type="SUPFAM" id="SSF47384">
    <property type="entry name" value="Homodimeric domain of signal transducing histidine kinase"/>
    <property type="match status" value="1"/>
</dbReference>
<dbReference type="Pfam" id="PF02518">
    <property type="entry name" value="HATPase_c"/>
    <property type="match status" value="1"/>
</dbReference>
<dbReference type="PROSITE" id="PS50109">
    <property type="entry name" value="HIS_KIN"/>
    <property type="match status" value="1"/>
</dbReference>
<dbReference type="InterPro" id="IPR003661">
    <property type="entry name" value="HisK_dim/P_dom"/>
</dbReference>
<evidence type="ECO:0000256" key="10">
    <source>
        <dbReference type="PROSITE-ProRule" id="PRU00169"/>
    </source>
</evidence>
<organism evidence="14 15">
    <name type="scientific">Petrocella atlantisensis</name>
    <dbReference type="NCBI Taxonomy" id="2173034"/>
    <lineage>
        <taxon>Bacteria</taxon>
        <taxon>Bacillati</taxon>
        <taxon>Bacillota</taxon>
        <taxon>Clostridia</taxon>
        <taxon>Lachnospirales</taxon>
        <taxon>Vallitaleaceae</taxon>
        <taxon>Petrocella</taxon>
    </lineage>
</organism>
<evidence type="ECO:0000313" key="14">
    <source>
        <dbReference type="EMBL" id="VDN48426.1"/>
    </source>
</evidence>
<evidence type="ECO:0000256" key="2">
    <source>
        <dbReference type="ARBA" id="ARBA00006402"/>
    </source>
</evidence>
<dbReference type="SMART" id="SM00388">
    <property type="entry name" value="HisKA"/>
    <property type="match status" value="1"/>
</dbReference>
<sequence length="574" mass="65573">MRVMRPLRWDTITEKFIKYKLGIGLVLILCGLFFTNQTSYGEAIYFTLESLNEYETIMLIINPDSGDIIAGSQGARTFYGYEHMSGMNIKSINILSAEEVDAEMEHAYLEKRNFFHFRHKLANGEIRDVHVNSYAMMLDGEDVLVSRIRDVTEEIHNEEAKQLYYRLTIVMFFIFVVILSILIYKLDKAKKRADEANLAKSRFLANMSHEIRTPINGMLGFLQLLQAYPMSEEQEELIDGAKVSSKMLLHVVNDILDFSKIEAGKLQLEQIAFNLKQMVEESVSIFKPSAMEKGIDLITHFQSGLPHYVVGDPMRLRQILYNLLSNAIKFTHKGKVELRLKGIIKDENQVFLTFEVEDTGIGITPDSLALLFESFSQSDVSTTRKFGGTGLGLTISRELATIMGGDIHVDSQYGKGTVFFFDITLQTDNHSFEHEVQEHLDDSLESNENSYTFTEQPSILVVEDNTINQKLIVKMLASKDLVCDLVCHGKEAVEAFIHKTYDIIFMDCQMPVMDGYEATKKIRQIEDGRRRTKIIAMTANTLESDQKKCMEAGMDDYISKPIDFHTMLKFIHHQ</sequence>
<accession>A0A3P7S0M8</accession>
<name>A0A3P7S0M8_9FIRM</name>
<dbReference type="EC" id="2.7.13.3" evidence="3"/>
<dbReference type="InterPro" id="IPR036890">
    <property type="entry name" value="HATPase_C_sf"/>
</dbReference>
<dbReference type="CDD" id="cd16922">
    <property type="entry name" value="HATPase_EvgS-ArcB-TorS-like"/>
    <property type="match status" value="1"/>
</dbReference>
<keyword evidence="11" id="KW-1133">Transmembrane helix</keyword>
<dbReference type="Gene3D" id="1.10.287.130">
    <property type="match status" value="1"/>
</dbReference>
<dbReference type="InterPro" id="IPR001789">
    <property type="entry name" value="Sig_transdc_resp-reg_receiver"/>
</dbReference>
<feature type="modified residue" description="4-aspartylphosphate" evidence="10">
    <location>
        <position position="507"/>
    </location>
</feature>
<evidence type="ECO:0000256" key="8">
    <source>
        <dbReference type="ARBA" id="ARBA00024867"/>
    </source>
</evidence>
<evidence type="ECO:0000256" key="6">
    <source>
        <dbReference type="ARBA" id="ARBA00022777"/>
    </source>
</evidence>
<comment type="catalytic activity">
    <reaction evidence="1">
        <text>ATP + protein L-histidine = ADP + protein N-phospho-L-histidine.</text>
        <dbReference type="EC" id="2.7.13.3"/>
    </reaction>
</comment>
<evidence type="ECO:0000259" key="12">
    <source>
        <dbReference type="PROSITE" id="PS50109"/>
    </source>
</evidence>
<comment type="similarity">
    <text evidence="2">In the N-terminal section; belongs to the phytochrome family.</text>
</comment>